<dbReference type="AlphaFoldDB" id="A0A2P4YPU5"/>
<evidence type="ECO:0000256" key="4">
    <source>
        <dbReference type="ARBA" id="ARBA00023026"/>
    </source>
</evidence>
<protein>
    <submittedName>
        <fullName evidence="5">NPP1-like protein</fullName>
    </submittedName>
</protein>
<dbReference type="OrthoDB" id="122633at2759"/>
<dbReference type="Pfam" id="PF05630">
    <property type="entry name" value="NPP1"/>
    <property type="match status" value="1"/>
</dbReference>
<dbReference type="InterPro" id="IPR008701">
    <property type="entry name" value="NPP1"/>
</dbReference>
<comment type="caution">
    <text evidence="5">The sequence shown here is derived from an EMBL/GenBank/DDBJ whole genome shotgun (WGS) entry which is preliminary data.</text>
</comment>
<comment type="similarity">
    <text evidence="2">Belongs to the Necrosis inducing protein (NPP1) family.</text>
</comment>
<evidence type="ECO:0000313" key="5">
    <source>
        <dbReference type="EMBL" id="POM79796.1"/>
    </source>
</evidence>
<dbReference type="Proteomes" id="UP000237271">
    <property type="component" value="Unassembled WGS sequence"/>
</dbReference>
<reference evidence="5 6" key="1">
    <citation type="journal article" date="2017" name="Genome Biol. Evol.">
        <title>Phytophthora megakarya and P. palmivora, closely related causal agents of cacao black pod rot, underwent increases in genome sizes and gene numbers by different mechanisms.</title>
        <authorList>
            <person name="Ali S.S."/>
            <person name="Shao J."/>
            <person name="Lary D.J."/>
            <person name="Kronmiller B."/>
            <person name="Shen D."/>
            <person name="Strem M.D."/>
            <person name="Amoako-Attah I."/>
            <person name="Akrofi A.Y."/>
            <person name="Begoude B.A."/>
            <person name="Ten Hoopen G.M."/>
            <person name="Coulibaly K."/>
            <person name="Kebe B.I."/>
            <person name="Melnick R.L."/>
            <person name="Guiltinan M.J."/>
            <person name="Tyler B.M."/>
            <person name="Meinhardt L.W."/>
            <person name="Bailey B.A."/>
        </authorList>
    </citation>
    <scope>NUCLEOTIDE SEQUENCE [LARGE SCALE GENOMIC DNA]</scope>
    <source>
        <strain evidence="6">sbr112.9</strain>
    </source>
</reference>
<keyword evidence="3" id="KW-0964">Secreted</keyword>
<name>A0A2P4YPU5_9STRA</name>
<comment type="subcellular location">
    <subcellularLocation>
        <location evidence="1">Secreted</location>
    </subcellularLocation>
</comment>
<dbReference type="PANTHER" id="PTHR33657:SF8">
    <property type="entry name" value="DOMAIN PROTEIN, PUTATIVE (AFU_ORTHOLOGUE AFUA_5G00600)-RELATED"/>
    <property type="match status" value="1"/>
</dbReference>
<accession>A0A2P4YPU5</accession>
<evidence type="ECO:0000256" key="2">
    <source>
        <dbReference type="ARBA" id="ARBA00009520"/>
    </source>
</evidence>
<dbReference type="EMBL" id="NCKW01001010">
    <property type="protein sequence ID" value="POM79796.1"/>
    <property type="molecule type" value="Genomic_DNA"/>
</dbReference>
<organism evidence="5 6">
    <name type="scientific">Phytophthora palmivora</name>
    <dbReference type="NCBI Taxonomy" id="4796"/>
    <lineage>
        <taxon>Eukaryota</taxon>
        <taxon>Sar</taxon>
        <taxon>Stramenopiles</taxon>
        <taxon>Oomycota</taxon>
        <taxon>Peronosporomycetes</taxon>
        <taxon>Peronosporales</taxon>
        <taxon>Peronosporaceae</taxon>
        <taxon>Phytophthora</taxon>
    </lineage>
</organism>
<proteinExistence type="inferred from homology"/>
<gene>
    <name evidence="5" type="ORF">PHPALM_2450</name>
</gene>
<evidence type="ECO:0000313" key="6">
    <source>
        <dbReference type="Proteomes" id="UP000237271"/>
    </source>
</evidence>
<keyword evidence="4" id="KW-0843">Virulence</keyword>
<evidence type="ECO:0000256" key="3">
    <source>
        <dbReference type="ARBA" id="ARBA00022525"/>
    </source>
</evidence>
<sequence>MSKSDSEKSDSEYENELKLSPSFFVGYRLKGRRYNRTVIYGSNTSLRFQYELGVFGSSYLIFASFDGEYQDLTMWEQLTDAARGALNNGKNFGGAEVPFSDEHYEDHLEKAWLN</sequence>
<evidence type="ECO:0000256" key="1">
    <source>
        <dbReference type="ARBA" id="ARBA00004613"/>
    </source>
</evidence>
<dbReference type="GO" id="GO:0005576">
    <property type="term" value="C:extracellular region"/>
    <property type="evidence" value="ECO:0007669"/>
    <property type="project" value="UniProtKB-SubCell"/>
</dbReference>
<dbReference type="PANTHER" id="PTHR33657">
    <property type="entry name" value="DOMAIN PROTEIN, PUTATIVE (AFU_ORTHOLOGUE AFUA_5G00600)-RELATED"/>
    <property type="match status" value="1"/>
</dbReference>
<keyword evidence="6" id="KW-1185">Reference proteome</keyword>